<dbReference type="Gene3D" id="1.10.45.10">
    <property type="entry name" value="Vanillyl-alcohol Oxidase, Chain A, domain 4"/>
    <property type="match status" value="1"/>
</dbReference>
<dbReference type="SUPFAM" id="SSF55103">
    <property type="entry name" value="FAD-linked oxidases, C-terminal domain"/>
    <property type="match status" value="1"/>
</dbReference>
<dbReference type="InterPro" id="IPR051914">
    <property type="entry name" value="FAD-linked_OxidoTrans_Type4"/>
</dbReference>
<dbReference type="Pfam" id="PF02913">
    <property type="entry name" value="FAD-oxidase_C"/>
    <property type="match status" value="1"/>
</dbReference>
<proteinExistence type="predicted"/>
<dbReference type="NCBIfam" id="NF008408">
    <property type="entry name" value="PRK11230.1"/>
    <property type="match status" value="1"/>
</dbReference>
<evidence type="ECO:0000256" key="4">
    <source>
        <dbReference type="ARBA" id="ARBA00023002"/>
    </source>
</evidence>
<dbReference type="PANTHER" id="PTHR42934">
    <property type="entry name" value="GLYCOLATE OXIDASE SUBUNIT GLCD"/>
    <property type="match status" value="1"/>
</dbReference>
<keyword evidence="3" id="KW-0274">FAD</keyword>
<dbReference type="PANTHER" id="PTHR42934:SF1">
    <property type="entry name" value="GLYCOLATE OXIDASE SUBUNIT GLCD"/>
    <property type="match status" value="1"/>
</dbReference>
<dbReference type="SUPFAM" id="SSF56176">
    <property type="entry name" value="FAD-binding/transporter-associated domain-like"/>
    <property type="match status" value="1"/>
</dbReference>
<dbReference type="Gene3D" id="3.30.70.2740">
    <property type="match status" value="1"/>
</dbReference>
<dbReference type="InterPro" id="IPR036318">
    <property type="entry name" value="FAD-bd_PCMH-like_sf"/>
</dbReference>
<dbReference type="NCBIfam" id="TIGR00387">
    <property type="entry name" value="glcD"/>
    <property type="match status" value="1"/>
</dbReference>
<evidence type="ECO:0000259" key="5">
    <source>
        <dbReference type="PROSITE" id="PS51387"/>
    </source>
</evidence>
<dbReference type="PATRIC" id="fig|317.174.peg.5191"/>
<keyword evidence="4" id="KW-0560">Oxidoreductase</keyword>
<dbReference type="eggNOG" id="COG0277">
    <property type="taxonomic scope" value="Bacteria"/>
</dbReference>
<reference evidence="6 7" key="1">
    <citation type="submission" date="2014-07" db="EMBL/GenBank/DDBJ databases">
        <title>Draft Genome Sequences of Environmental Pseudomonas syringae strains.</title>
        <authorList>
            <person name="Baltrus D.A."/>
            <person name="Berge O."/>
            <person name="Morris C."/>
        </authorList>
    </citation>
    <scope>NUCLEOTIDE SEQUENCE [LARGE SCALE GENOMIC DNA]</scope>
    <source>
        <strain evidence="6 7">CEB003</strain>
    </source>
</reference>
<evidence type="ECO:0000256" key="2">
    <source>
        <dbReference type="ARBA" id="ARBA00022630"/>
    </source>
</evidence>
<dbReference type="EMBL" id="JPQT01000139">
    <property type="protein sequence ID" value="KFE46091.1"/>
    <property type="molecule type" value="Genomic_DNA"/>
</dbReference>
<dbReference type="Pfam" id="PF01565">
    <property type="entry name" value="FAD_binding_4"/>
    <property type="match status" value="1"/>
</dbReference>
<comment type="caution">
    <text evidence="6">The sequence shown here is derived from an EMBL/GenBank/DDBJ whole genome shotgun (WGS) entry which is preliminary data.</text>
</comment>
<dbReference type="RefSeq" id="WP_047578655.1">
    <property type="nucleotide sequence ID" value="NZ_JPQT01000139.1"/>
</dbReference>
<evidence type="ECO:0000313" key="7">
    <source>
        <dbReference type="Proteomes" id="UP000028643"/>
    </source>
</evidence>
<dbReference type="InterPro" id="IPR006094">
    <property type="entry name" value="Oxid_FAD_bind_N"/>
</dbReference>
<dbReference type="InterPro" id="IPR016171">
    <property type="entry name" value="Vanillyl_alc_oxidase_C-sub2"/>
</dbReference>
<evidence type="ECO:0000256" key="1">
    <source>
        <dbReference type="ARBA" id="ARBA00001974"/>
    </source>
</evidence>
<protein>
    <submittedName>
        <fullName evidence="6">Glycolate oxidase subunit GlcD</fullName>
    </submittedName>
</protein>
<feature type="domain" description="FAD-binding PCMH-type" evidence="5">
    <location>
        <begin position="52"/>
        <end position="230"/>
    </location>
</feature>
<dbReference type="GO" id="GO:0003973">
    <property type="term" value="F:(S)-2-hydroxy-acid oxidase activity"/>
    <property type="evidence" value="ECO:0007669"/>
    <property type="project" value="InterPro"/>
</dbReference>
<dbReference type="Proteomes" id="UP000028643">
    <property type="component" value="Unassembled WGS sequence"/>
</dbReference>
<sequence length="499" mass="53898">MNILYDERVDGVLPVIDKQGLLQDLQRQLPDLDILHRPEELRPYECDGLSAYRTTPMLVVLPRHLEEVQTLLKICHQRRVPVVARGAGTGLSGGALPLEKGVLLVMARFNKILDIDPAARLARVQPGVRNLAISQAAAPFDLYYAPDPSSQIACSIGGNVAENAGGVHCLKYGLTVHNLLKVDILTVEGEPMTLGSDALDSPGFDLLALFTGSEGMLGIITEVTVKLLPKPQVARVLLAAFDSVEKAGRAVGDIIAAGIIPGGLEMMDNLAIRAAEDFIHAGYPVDAEAILLCELDGVEADVHDDCARVREVLTNAGATEVRQARDEAERVRFWAGRKNAFPAVGRLSPDYYCMDGTIPRRELPGVLRGITALSDEYGLRVANVFHAGDGNMHPLILFDANQPGELDRAEALGGKILELCVKVGGSITGEHGVGREKINQMCAQFNSDELTLFHAVKAAFDPGGMLNPGKNIPTLHRCAEFGAMHVHMGKLPFPELERF</sequence>
<name>A0A085USC8_PSESX</name>
<organism evidence="6 7">
    <name type="scientific">Pseudomonas syringae</name>
    <dbReference type="NCBI Taxonomy" id="317"/>
    <lineage>
        <taxon>Bacteria</taxon>
        <taxon>Pseudomonadati</taxon>
        <taxon>Pseudomonadota</taxon>
        <taxon>Gammaproteobacteria</taxon>
        <taxon>Pseudomonadales</taxon>
        <taxon>Pseudomonadaceae</taxon>
        <taxon>Pseudomonas</taxon>
    </lineage>
</organism>
<evidence type="ECO:0000313" key="6">
    <source>
        <dbReference type="EMBL" id="KFE46091.1"/>
    </source>
</evidence>
<dbReference type="InterPro" id="IPR016166">
    <property type="entry name" value="FAD-bd_PCMH"/>
</dbReference>
<dbReference type="GO" id="GO:0071949">
    <property type="term" value="F:FAD binding"/>
    <property type="evidence" value="ECO:0007669"/>
    <property type="project" value="InterPro"/>
</dbReference>
<dbReference type="PROSITE" id="PS51387">
    <property type="entry name" value="FAD_PCMH"/>
    <property type="match status" value="1"/>
</dbReference>
<dbReference type="Gene3D" id="3.30.465.10">
    <property type="match status" value="1"/>
</dbReference>
<keyword evidence="2" id="KW-0285">Flavoprotein</keyword>
<dbReference type="GO" id="GO:0009339">
    <property type="term" value="C:glycolate oxidase complex"/>
    <property type="evidence" value="ECO:0007669"/>
    <property type="project" value="InterPro"/>
</dbReference>
<gene>
    <name evidence="6" type="ORF">IV02_25415</name>
</gene>
<dbReference type="InterPro" id="IPR016164">
    <property type="entry name" value="FAD-linked_Oxase-like_C"/>
</dbReference>
<accession>A0A085USC8</accession>
<dbReference type="InterPro" id="IPR004113">
    <property type="entry name" value="FAD-bd_oxidored_4_C"/>
</dbReference>
<dbReference type="AlphaFoldDB" id="A0A085USC8"/>
<evidence type="ECO:0000256" key="3">
    <source>
        <dbReference type="ARBA" id="ARBA00022827"/>
    </source>
</evidence>
<dbReference type="InterPro" id="IPR004490">
    <property type="entry name" value="GlcD"/>
</dbReference>
<comment type="cofactor">
    <cofactor evidence="1">
        <name>FAD</name>
        <dbReference type="ChEBI" id="CHEBI:57692"/>
    </cofactor>
</comment>
<dbReference type="InterPro" id="IPR016169">
    <property type="entry name" value="FAD-bd_PCMH_sub2"/>
</dbReference>